<accession>A0ABD1MA67</accession>
<proteinExistence type="predicted"/>
<evidence type="ECO:0000256" key="1">
    <source>
        <dbReference type="SAM" id="Phobius"/>
    </source>
</evidence>
<protein>
    <submittedName>
        <fullName evidence="2">Uncharacterized protein</fullName>
    </submittedName>
</protein>
<sequence length="49" mass="5587">MGSCGLLYDGCFDNLLLSFVVLLSKLSLCSLWENIILVRKVTLRNKYAY</sequence>
<organism evidence="2 3">
    <name type="scientific">Flemingia macrophylla</name>
    <dbReference type="NCBI Taxonomy" id="520843"/>
    <lineage>
        <taxon>Eukaryota</taxon>
        <taxon>Viridiplantae</taxon>
        <taxon>Streptophyta</taxon>
        <taxon>Embryophyta</taxon>
        <taxon>Tracheophyta</taxon>
        <taxon>Spermatophyta</taxon>
        <taxon>Magnoliopsida</taxon>
        <taxon>eudicotyledons</taxon>
        <taxon>Gunneridae</taxon>
        <taxon>Pentapetalae</taxon>
        <taxon>rosids</taxon>
        <taxon>fabids</taxon>
        <taxon>Fabales</taxon>
        <taxon>Fabaceae</taxon>
        <taxon>Papilionoideae</taxon>
        <taxon>50 kb inversion clade</taxon>
        <taxon>NPAAA clade</taxon>
        <taxon>indigoferoid/millettioid clade</taxon>
        <taxon>Phaseoleae</taxon>
        <taxon>Flemingia</taxon>
    </lineage>
</organism>
<dbReference type="EMBL" id="JBGMDY010000005">
    <property type="protein sequence ID" value="KAL2332676.1"/>
    <property type="molecule type" value="Genomic_DNA"/>
</dbReference>
<evidence type="ECO:0000313" key="2">
    <source>
        <dbReference type="EMBL" id="KAL2332676.1"/>
    </source>
</evidence>
<keyword evidence="1" id="KW-0472">Membrane</keyword>
<keyword evidence="1" id="KW-0812">Transmembrane</keyword>
<dbReference type="Proteomes" id="UP001603857">
    <property type="component" value="Unassembled WGS sequence"/>
</dbReference>
<feature type="transmembrane region" description="Helical" evidence="1">
    <location>
        <begin position="15"/>
        <end position="37"/>
    </location>
</feature>
<comment type="caution">
    <text evidence="2">The sequence shown here is derived from an EMBL/GenBank/DDBJ whole genome shotgun (WGS) entry which is preliminary data.</text>
</comment>
<gene>
    <name evidence="2" type="ORF">Fmac_013889</name>
</gene>
<name>A0ABD1MA67_9FABA</name>
<evidence type="ECO:0000313" key="3">
    <source>
        <dbReference type="Proteomes" id="UP001603857"/>
    </source>
</evidence>
<keyword evidence="1" id="KW-1133">Transmembrane helix</keyword>
<keyword evidence="3" id="KW-1185">Reference proteome</keyword>
<dbReference type="AlphaFoldDB" id="A0ABD1MA67"/>
<reference evidence="2 3" key="1">
    <citation type="submission" date="2024-08" db="EMBL/GenBank/DDBJ databases">
        <title>Insights into the chromosomal genome structure of Flemingia macrophylla.</title>
        <authorList>
            <person name="Ding Y."/>
            <person name="Zhao Y."/>
            <person name="Bi W."/>
            <person name="Wu M."/>
            <person name="Zhao G."/>
            <person name="Gong Y."/>
            <person name="Li W."/>
            <person name="Zhang P."/>
        </authorList>
    </citation>
    <scope>NUCLEOTIDE SEQUENCE [LARGE SCALE GENOMIC DNA]</scope>
    <source>
        <strain evidence="2">DYQJB</strain>
        <tissue evidence="2">Leaf</tissue>
    </source>
</reference>